<dbReference type="Gene3D" id="2.30.40.10">
    <property type="entry name" value="Urease, subunit C, domain 1"/>
    <property type="match status" value="1"/>
</dbReference>
<feature type="domain" description="Amidohydrolase 3" evidence="1">
    <location>
        <begin position="126"/>
        <end position="459"/>
    </location>
</feature>
<dbReference type="EMBL" id="AP025592">
    <property type="protein sequence ID" value="BDG07436.1"/>
    <property type="molecule type" value="Genomic_DNA"/>
</dbReference>
<proteinExistence type="predicted"/>
<organism evidence="2 3">
    <name type="scientific">Anaeromyxobacter paludicola</name>
    <dbReference type="NCBI Taxonomy" id="2918171"/>
    <lineage>
        <taxon>Bacteria</taxon>
        <taxon>Pseudomonadati</taxon>
        <taxon>Myxococcota</taxon>
        <taxon>Myxococcia</taxon>
        <taxon>Myxococcales</taxon>
        <taxon>Cystobacterineae</taxon>
        <taxon>Anaeromyxobacteraceae</taxon>
        <taxon>Anaeromyxobacter</taxon>
    </lineage>
</organism>
<dbReference type="SUPFAM" id="SSF51556">
    <property type="entry name" value="Metallo-dependent hydrolases"/>
    <property type="match status" value="1"/>
</dbReference>
<dbReference type="SUPFAM" id="SSF51338">
    <property type="entry name" value="Composite domain of metallo-dependent hydrolases"/>
    <property type="match status" value="1"/>
</dbReference>
<reference evidence="3" key="1">
    <citation type="journal article" date="2022" name="Int. J. Syst. Evol. Microbiol.">
        <title>Anaeromyxobacter oryzae sp. nov., Anaeromyxobacter diazotrophicus sp. nov. and Anaeromyxobacter paludicola sp. nov., isolated from paddy soils.</title>
        <authorList>
            <person name="Itoh H."/>
            <person name="Xu Z."/>
            <person name="Mise K."/>
            <person name="Masuda Y."/>
            <person name="Ushijima N."/>
            <person name="Hayakawa C."/>
            <person name="Shiratori Y."/>
            <person name="Senoo K."/>
        </authorList>
    </citation>
    <scope>NUCLEOTIDE SEQUENCE [LARGE SCALE GENOMIC DNA]</scope>
    <source>
        <strain evidence="3">Red630</strain>
    </source>
</reference>
<dbReference type="InterPro" id="IPR011059">
    <property type="entry name" value="Metal-dep_hydrolase_composite"/>
</dbReference>
<evidence type="ECO:0000313" key="2">
    <source>
        <dbReference type="EMBL" id="BDG07436.1"/>
    </source>
</evidence>
<dbReference type="Proteomes" id="UP001162734">
    <property type="component" value="Chromosome"/>
</dbReference>
<name>A0ABM7X6I2_9BACT</name>
<dbReference type="Gene3D" id="3.20.20.140">
    <property type="entry name" value="Metal-dependent hydrolases"/>
    <property type="match status" value="1"/>
</dbReference>
<sequence length="482" mass="52135">MLTEMPHAVIALLLSLSAAGPGGPWADAVYLNGDFYTLDPRAPHVEAVAILEGRFLRVGSREDVAGAIGPRTEVVDLGGAFVLPGLVDPHTHPSFEAEEPFHFEAGVPWDWLRRHRVFGRWLIPTRARRVGALADATRIISSYGITSFGDGCVEPEILPLWQELLRRRAPAQRAVFFVRALGPRRSPALRSAAQVVQIAGRQPLPDVRFGAKLWVDGYFWDQSAALDAPYQGARGRGGLTVAPAVLERLVGELDRAGFPIQAHAIGERGVGAALDAFEAARRGRAGPGPQHAVVHAHLVRPEDLPRFAALGVAASLDAYLAQPAVRDAVGRALGPARRERYLPFRALREAGALVGAHSDWASASMSPFLGMYVLVTRRSPGHPERGALGPGNAITLAQAIRAYTLDNARLLGMEREVGSIEPGKSADLAILDRDLLHAPLEALRDVRVRATVFRGRRVYDGAELPLRLARSERELVDLGNAH</sequence>
<gene>
    <name evidence="2" type="ORF">AMPC_05490</name>
</gene>
<evidence type="ECO:0000259" key="1">
    <source>
        <dbReference type="Pfam" id="PF07969"/>
    </source>
</evidence>
<dbReference type="Pfam" id="PF07969">
    <property type="entry name" value="Amidohydro_3"/>
    <property type="match status" value="1"/>
</dbReference>
<dbReference type="PANTHER" id="PTHR22642:SF2">
    <property type="entry name" value="PROTEIN LONG AFTER FAR-RED 3"/>
    <property type="match status" value="1"/>
</dbReference>
<accession>A0ABM7X6I2</accession>
<protein>
    <recommendedName>
        <fullName evidence="1">Amidohydrolase 3 domain-containing protein</fullName>
    </recommendedName>
</protein>
<dbReference type="InterPro" id="IPR013108">
    <property type="entry name" value="Amidohydro_3"/>
</dbReference>
<evidence type="ECO:0000313" key="3">
    <source>
        <dbReference type="Proteomes" id="UP001162734"/>
    </source>
</evidence>
<dbReference type="PANTHER" id="PTHR22642">
    <property type="entry name" value="IMIDAZOLONEPROPIONASE"/>
    <property type="match status" value="1"/>
</dbReference>
<dbReference type="InterPro" id="IPR032466">
    <property type="entry name" value="Metal_Hydrolase"/>
</dbReference>
<keyword evidence="3" id="KW-1185">Reference proteome</keyword>